<dbReference type="AlphaFoldDB" id="A0A133U6N3"/>
<dbReference type="EMBL" id="LHXL01000021">
    <property type="protein sequence ID" value="KXA89837.1"/>
    <property type="molecule type" value="Genomic_DNA"/>
</dbReference>
<evidence type="ECO:0000259" key="1">
    <source>
        <dbReference type="Pfam" id="PF13610"/>
    </source>
</evidence>
<feature type="domain" description="DDE" evidence="1">
    <location>
        <begin position="96"/>
        <end position="160"/>
    </location>
</feature>
<dbReference type="InterPro" id="IPR012337">
    <property type="entry name" value="RNaseH-like_sf"/>
</dbReference>
<dbReference type="SUPFAM" id="SSF53098">
    <property type="entry name" value="Ribonuclease H-like"/>
    <property type="match status" value="1"/>
</dbReference>
<gene>
    <name evidence="2" type="ORF">AKJ62_02225</name>
</gene>
<dbReference type="Pfam" id="PF13610">
    <property type="entry name" value="DDE_Tnp_IS240"/>
    <property type="match status" value="1"/>
</dbReference>
<sequence length="165" mass="20004">MICWEFEEFLSTLLSDNDEGLKVLDFFDRNRIAPQIKIFAVYRYLSRSVSLRELGRDLEDFGIEVKHVSIWRWVQRIGKRLKDKVFRKRERRVRVIDETKIKIRGDWVWIFAAIDPENREIVNFHVSKYRELPDVLTFFQKCLKNCRNKPVIITDGGPWYRWPPE</sequence>
<dbReference type="PANTHER" id="PTHR39967:SF1">
    <property type="entry name" value="ISH14-TYPE TRANSPOSASE HSIRS44"/>
    <property type="match status" value="1"/>
</dbReference>
<reference evidence="2 3" key="1">
    <citation type="journal article" date="2016" name="Sci. Rep.">
        <title>Metabolic traits of an uncultured archaeal lineage -MSBL1- from brine pools of the Red Sea.</title>
        <authorList>
            <person name="Mwirichia R."/>
            <person name="Alam I."/>
            <person name="Rashid M."/>
            <person name="Vinu M."/>
            <person name="Ba-Alawi W."/>
            <person name="Anthony Kamau A."/>
            <person name="Kamanda Ngugi D."/>
            <person name="Goker M."/>
            <person name="Klenk H.P."/>
            <person name="Bajic V."/>
            <person name="Stingl U."/>
        </authorList>
    </citation>
    <scope>NUCLEOTIDE SEQUENCE [LARGE SCALE GENOMIC DNA]</scope>
    <source>
        <strain evidence="2">SCGC-AAA259D14</strain>
    </source>
</reference>
<accession>A0A133U6N3</accession>
<dbReference type="PANTHER" id="PTHR39967">
    <property type="match status" value="1"/>
</dbReference>
<keyword evidence="3" id="KW-1185">Reference proteome</keyword>
<proteinExistence type="predicted"/>
<protein>
    <recommendedName>
        <fullName evidence="1">DDE domain-containing protein</fullName>
    </recommendedName>
</protein>
<dbReference type="InterPro" id="IPR032874">
    <property type="entry name" value="DDE_dom"/>
</dbReference>
<evidence type="ECO:0000313" key="2">
    <source>
        <dbReference type="EMBL" id="KXA89837.1"/>
    </source>
</evidence>
<organism evidence="2 3">
    <name type="scientific">candidate division MSBL1 archaeon SCGC-AAA259D14</name>
    <dbReference type="NCBI Taxonomy" id="1698261"/>
    <lineage>
        <taxon>Archaea</taxon>
        <taxon>Methanobacteriati</taxon>
        <taxon>Methanobacteriota</taxon>
        <taxon>candidate division MSBL1</taxon>
    </lineage>
</organism>
<name>A0A133U6N3_9EURY</name>
<comment type="caution">
    <text evidence="2">The sequence shown here is derived from an EMBL/GenBank/DDBJ whole genome shotgun (WGS) entry which is preliminary data.</text>
</comment>
<evidence type="ECO:0000313" key="3">
    <source>
        <dbReference type="Proteomes" id="UP000070589"/>
    </source>
</evidence>
<dbReference type="Proteomes" id="UP000070589">
    <property type="component" value="Unassembled WGS sequence"/>
</dbReference>